<proteinExistence type="predicted"/>
<keyword evidence="1" id="KW-0560">Oxidoreductase</keyword>
<dbReference type="AlphaFoldDB" id="A0A6B3CBB4"/>
<dbReference type="SUPFAM" id="SSF51730">
    <property type="entry name" value="FAD-linked oxidoreductase"/>
    <property type="match status" value="1"/>
</dbReference>
<dbReference type="GO" id="GO:0010133">
    <property type="term" value="P:L-proline catabolic process to L-glutamate"/>
    <property type="evidence" value="ECO:0007669"/>
    <property type="project" value="TreeGrafter"/>
</dbReference>
<comment type="caution">
    <text evidence="3">The sequence shown here is derived from an EMBL/GenBank/DDBJ whole genome shotgun (WGS) entry which is preliminary data.</text>
</comment>
<dbReference type="RefSeq" id="WP_203733201.1">
    <property type="nucleotide sequence ID" value="NZ_JAAGLU010000752.1"/>
</dbReference>
<dbReference type="GO" id="GO:0004657">
    <property type="term" value="F:proline dehydrogenase activity"/>
    <property type="evidence" value="ECO:0007669"/>
    <property type="project" value="InterPro"/>
</dbReference>
<evidence type="ECO:0000259" key="2">
    <source>
        <dbReference type="Pfam" id="PF01619"/>
    </source>
</evidence>
<evidence type="ECO:0000313" key="3">
    <source>
        <dbReference type="EMBL" id="NEC93360.1"/>
    </source>
</evidence>
<evidence type="ECO:0000256" key="1">
    <source>
        <dbReference type="ARBA" id="ARBA00023002"/>
    </source>
</evidence>
<feature type="non-terminal residue" evidence="3">
    <location>
        <position position="142"/>
    </location>
</feature>
<name>A0A6B3CBB4_9ACTN</name>
<feature type="domain" description="Proline dehydrogenase" evidence="2">
    <location>
        <begin position="3"/>
        <end position="142"/>
    </location>
</feature>
<dbReference type="Pfam" id="PF01619">
    <property type="entry name" value="Pro_dh"/>
    <property type="match status" value="1"/>
</dbReference>
<dbReference type="PANTHER" id="PTHR13914">
    <property type="entry name" value="PROLINE OXIDASE"/>
    <property type="match status" value="1"/>
</dbReference>
<reference evidence="3" key="1">
    <citation type="submission" date="2020-01" db="EMBL/GenBank/DDBJ databases">
        <title>Insect and environment-associated Actinomycetes.</title>
        <authorList>
            <person name="Currrie C."/>
            <person name="Chevrette M."/>
            <person name="Carlson C."/>
            <person name="Stubbendieck R."/>
            <person name="Wendt-Pienkowski E."/>
        </authorList>
    </citation>
    <scope>NUCLEOTIDE SEQUENCE</scope>
    <source>
        <strain evidence="3">SID12501</strain>
    </source>
</reference>
<dbReference type="InterPro" id="IPR015659">
    <property type="entry name" value="Proline_oxidase"/>
</dbReference>
<dbReference type="GO" id="GO:0071949">
    <property type="term" value="F:FAD binding"/>
    <property type="evidence" value="ECO:0007669"/>
    <property type="project" value="TreeGrafter"/>
</dbReference>
<gene>
    <name evidence="3" type="ORF">G3I71_48290</name>
</gene>
<dbReference type="PANTHER" id="PTHR13914:SF0">
    <property type="entry name" value="PROLINE DEHYDROGENASE 1, MITOCHONDRIAL"/>
    <property type="match status" value="1"/>
</dbReference>
<dbReference type="Gene3D" id="3.20.20.220">
    <property type="match status" value="1"/>
</dbReference>
<protein>
    <submittedName>
        <fullName evidence="3">1-pyrroline-5-carboxylate dehydrogenase</fullName>
    </submittedName>
</protein>
<dbReference type="EMBL" id="JAAGLU010000752">
    <property type="protein sequence ID" value="NEC93360.1"/>
    <property type="molecule type" value="Genomic_DNA"/>
</dbReference>
<sequence>DWAARRRAAGGAGIKVRLVKGANLPMERVEAEVHGWPLATWGSKQETDAHYKRVLDWALTPERIANVRLGVAGHNLFDVAHAWLLAGERGVRHGVEVEMLLGMAPGQAEAVRRDVGGLLLYTPVVAPREFDVAIAYLVRRLE</sequence>
<feature type="non-terminal residue" evidence="3">
    <location>
        <position position="1"/>
    </location>
</feature>
<dbReference type="InterPro" id="IPR029041">
    <property type="entry name" value="FAD-linked_oxidoreductase-like"/>
</dbReference>
<organism evidence="3">
    <name type="scientific">Streptomyces sp. SID12501</name>
    <dbReference type="NCBI Taxonomy" id="2706042"/>
    <lineage>
        <taxon>Bacteria</taxon>
        <taxon>Bacillati</taxon>
        <taxon>Actinomycetota</taxon>
        <taxon>Actinomycetes</taxon>
        <taxon>Kitasatosporales</taxon>
        <taxon>Streptomycetaceae</taxon>
        <taxon>Streptomyces</taxon>
    </lineage>
</organism>
<dbReference type="InterPro" id="IPR002872">
    <property type="entry name" value="Proline_DH_dom"/>
</dbReference>
<accession>A0A6B3CBB4</accession>